<dbReference type="PATRIC" id="fig|1107882.3.peg.531"/>
<dbReference type="EMBL" id="AHAM01000024">
    <property type="protein sequence ID" value="EHK58937.1"/>
    <property type="molecule type" value="Genomic_DNA"/>
</dbReference>
<organism evidence="1 2">
    <name type="scientific">Mesorhizobium alhagi CCNWXJ12-2</name>
    <dbReference type="NCBI Taxonomy" id="1107882"/>
    <lineage>
        <taxon>Bacteria</taxon>
        <taxon>Pseudomonadati</taxon>
        <taxon>Pseudomonadota</taxon>
        <taxon>Alphaproteobacteria</taxon>
        <taxon>Hyphomicrobiales</taxon>
        <taxon>Phyllobacteriaceae</taxon>
        <taxon>Allomesorhizobium</taxon>
    </lineage>
</organism>
<keyword evidence="2" id="KW-1185">Reference proteome</keyword>
<evidence type="ECO:0000313" key="2">
    <source>
        <dbReference type="Proteomes" id="UP000003250"/>
    </source>
</evidence>
<evidence type="ECO:0000313" key="1">
    <source>
        <dbReference type="EMBL" id="EHK58937.1"/>
    </source>
</evidence>
<reference evidence="1 2" key="1">
    <citation type="journal article" date="2012" name="J. Bacteriol.">
        <title>Draft Genome Sequence of Mesorhizobium alhagi CCNWXJ12-2T, a Novel Salt-Resistant Species Isolated from the Desert of Northwestern China.</title>
        <authorList>
            <person name="Zhou M."/>
            <person name="Chen W."/>
            <person name="Chen H."/>
            <person name="Wei G."/>
        </authorList>
    </citation>
    <scope>NUCLEOTIDE SEQUENCE [LARGE SCALE GENOMIC DNA]</scope>
    <source>
        <strain evidence="1 2">CCNWXJ12-2</strain>
    </source>
</reference>
<protein>
    <submittedName>
        <fullName evidence="1">Uncharacterized protein</fullName>
    </submittedName>
</protein>
<name>H0HK45_9HYPH</name>
<gene>
    <name evidence="1" type="ORF">MAXJ12_02681</name>
</gene>
<accession>H0HK45</accession>
<dbReference type="Proteomes" id="UP000003250">
    <property type="component" value="Unassembled WGS sequence"/>
</dbReference>
<proteinExistence type="predicted"/>
<sequence length="43" mass="4824">MPGIAQIRARNQTGSLAFEHDPEKVADFSVKFMCQEDSRRGEA</sequence>
<dbReference type="AlphaFoldDB" id="H0HK45"/>